<dbReference type="PROSITE" id="PS51987">
    <property type="entry name" value="GS_CATALYTIC"/>
    <property type="match status" value="1"/>
</dbReference>
<dbReference type="GO" id="GO:0006542">
    <property type="term" value="P:glutamine biosynthetic process"/>
    <property type="evidence" value="ECO:0007669"/>
    <property type="project" value="InterPro"/>
</dbReference>
<keyword evidence="4" id="KW-0963">Cytoplasm</keyword>
<evidence type="ECO:0000313" key="12">
    <source>
        <dbReference type="EMBL" id="KAL0481083.1"/>
    </source>
</evidence>
<dbReference type="FunFam" id="3.30.590.10:FF:000011">
    <property type="entry name" value="Glutamine synthetase"/>
    <property type="match status" value="1"/>
</dbReference>
<protein>
    <recommendedName>
        <fullName evidence="3">glutamine synthetase</fullName>
        <ecNumber evidence="3">6.3.1.2</ecNumber>
    </recommendedName>
</protein>
<feature type="compositionally biased region" description="Basic and acidic residues" evidence="10">
    <location>
        <begin position="362"/>
        <end position="381"/>
    </location>
</feature>
<evidence type="ECO:0000313" key="13">
    <source>
        <dbReference type="Proteomes" id="UP001431209"/>
    </source>
</evidence>
<dbReference type="PANTHER" id="PTHR20852:SF57">
    <property type="entry name" value="GLUTAMINE SYNTHETASE 2 CYTOPLASMIC"/>
    <property type="match status" value="1"/>
</dbReference>
<dbReference type="Gene3D" id="3.30.590.10">
    <property type="entry name" value="Glutamine synthetase/guanido kinase, catalytic domain"/>
    <property type="match status" value="1"/>
</dbReference>
<dbReference type="Gene3D" id="3.10.20.70">
    <property type="entry name" value="Glutamine synthetase, N-terminal domain"/>
    <property type="match status" value="1"/>
</dbReference>
<dbReference type="InterPro" id="IPR036651">
    <property type="entry name" value="Gln_synt_N_sf"/>
</dbReference>
<accession>A0AAW2YUG9</accession>
<dbReference type="AlphaFoldDB" id="A0AAW2YUG9"/>
<dbReference type="SMART" id="SM01230">
    <property type="entry name" value="Gln-synt_C"/>
    <property type="match status" value="1"/>
</dbReference>
<dbReference type="InterPro" id="IPR050292">
    <property type="entry name" value="Glutamine_Synthetase"/>
</dbReference>
<dbReference type="Pfam" id="PF00120">
    <property type="entry name" value="Gln-synt_C"/>
    <property type="match status" value="1"/>
</dbReference>
<keyword evidence="7" id="KW-0067">ATP-binding</keyword>
<evidence type="ECO:0000256" key="1">
    <source>
        <dbReference type="ARBA" id="ARBA00004496"/>
    </source>
</evidence>
<dbReference type="GO" id="GO:0005737">
    <property type="term" value="C:cytoplasm"/>
    <property type="evidence" value="ECO:0007669"/>
    <property type="project" value="UniProtKB-SubCell"/>
</dbReference>
<evidence type="ECO:0000256" key="8">
    <source>
        <dbReference type="PROSITE-ProRule" id="PRU01331"/>
    </source>
</evidence>
<dbReference type="InterPro" id="IPR008146">
    <property type="entry name" value="Gln_synth_cat_dom"/>
</dbReference>
<comment type="similarity">
    <text evidence="2 8 9">Belongs to the glutamine synthetase family.</text>
</comment>
<dbReference type="GO" id="GO:0004356">
    <property type="term" value="F:glutamine synthetase activity"/>
    <property type="evidence" value="ECO:0007669"/>
    <property type="project" value="UniProtKB-EC"/>
</dbReference>
<gene>
    <name evidence="12" type="ORF">AKO1_001062</name>
</gene>
<proteinExistence type="inferred from homology"/>
<keyword evidence="6" id="KW-0547">Nucleotide-binding</keyword>
<evidence type="ECO:0000259" key="11">
    <source>
        <dbReference type="PROSITE" id="PS51987"/>
    </source>
</evidence>
<dbReference type="Proteomes" id="UP001431209">
    <property type="component" value="Unassembled WGS sequence"/>
</dbReference>
<reference evidence="12 13" key="1">
    <citation type="submission" date="2024-03" db="EMBL/GenBank/DDBJ databases">
        <title>The Acrasis kona genome and developmental transcriptomes reveal deep origins of eukaryotic multicellular pathways.</title>
        <authorList>
            <person name="Sheikh S."/>
            <person name="Fu C.-J."/>
            <person name="Brown M.W."/>
            <person name="Baldauf S.L."/>
        </authorList>
    </citation>
    <scope>NUCLEOTIDE SEQUENCE [LARGE SCALE GENOMIC DNA]</scope>
    <source>
        <strain evidence="12 13">ATCC MYA-3509</strain>
    </source>
</reference>
<comment type="caution">
    <text evidence="12">The sequence shown here is derived from an EMBL/GenBank/DDBJ whole genome shotgun (WGS) entry which is preliminary data.</text>
</comment>
<keyword evidence="5" id="KW-0436">Ligase</keyword>
<dbReference type="InterPro" id="IPR014746">
    <property type="entry name" value="Gln_synth/guanido_kin_cat_dom"/>
</dbReference>
<dbReference type="EC" id="6.3.1.2" evidence="3"/>
<evidence type="ECO:0000256" key="9">
    <source>
        <dbReference type="RuleBase" id="RU000384"/>
    </source>
</evidence>
<dbReference type="SUPFAM" id="SSF55931">
    <property type="entry name" value="Glutamine synthetase/guanido kinase"/>
    <property type="match status" value="1"/>
</dbReference>
<evidence type="ECO:0000256" key="7">
    <source>
        <dbReference type="ARBA" id="ARBA00022840"/>
    </source>
</evidence>
<keyword evidence="13" id="KW-1185">Reference proteome</keyword>
<dbReference type="SUPFAM" id="SSF54368">
    <property type="entry name" value="Glutamine synthetase, N-terminal domain"/>
    <property type="match status" value="1"/>
</dbReference>
<evidence type="ECO:0000256" key="6">
    <source>
        <dbReference type="ARBA" id="ARBA00022741"/>
    </source>
</evidence>
<evidence type="ECO:0000256" key="5">
    <source>
        <dbReference type="ARBA" id="ARBA00022598"/>
    </source>
</evidence>
<dbReference type="GO" id="GO:0005524">
    <property type="term" value="F:ATP binding"/>
    <property type="evidence" value="ECO:0007669"/>
    <property type="project" value="UniProtKB-KW"/>
</dbReference>
<organism evidence="12 13">
    <name type="scientific">Acrasis kona</name>
    <dbReference type="NCBI Taxonomy" id="1008807"/>
    <lineage>
        <taxon>Eukaryota</taxon>
        <taxon>Discoba</taxon>
        <taxon>Heterolobosea</taxon>
        <taxon>Tetramitia</taxon>
        <taxon>Eutetramitia</taxon>
        <taxon>Acrasidae</taxon>
        <taxon>Acrasis</taxon>
    </lineage>
</organism>
<evidence type="ECO:0000256" key="3">
    <source>
        <dbReference type="ARBA" id="ARBA00012937"/>
    </source>
</evidence>
<comment type="subcellular location">
    <subcellularLocation>
        <location evidence="1">Cytoplasm</location>
    </subcellularLocation>
</comment>
<sequence>MYNLNYRINSKILAEYVWQSDKGLKSKSRTLEFEVNRIEDLPKWQYAGGSGEESEFILVPRAVFRDPFRTEKDILVFCDRYLGNGEPHPLNTRAPALKIFEQTEKQVPMFGIEQEYVMTKDGVTPLGFPGSENVSKSVPRPEGPHYCGVGYTNILGRPLAEQHYRYCINAGVNICGINAELLHGQWEYQIGICTGIEAGDHLWVARYIMERLGEEHGIIINYDPKPVEGKEWSASGLHVNFSTHDMREEDGYKNIINGIERLKIHHSTHLQLFGEGNEKRLSGESLEKFTYGVADRSASIRITQDVFDAKKGYFEDRRPASNADPFVVTSALVKAVCLHEEDVPHRKMQVPEAKLETTNQKTGDKRESLRPHHGEDRRVEA</sequence>
<dbReference type="PANTHER" id="PTHR20852">
    <property type="entry name" value="GLUTAMINE SYNTHETASE"/>
    <property type="match status" value="1"/>
</dbReference>
<feature type="region of interest" description="Disordered" evidence="10">
    <location>
        <begin position="347"/>
        <end position="381"/>
    </location>
</feature>
<evidence type="ECO:0000256" key="4">
    <source>
        <dbReference type="ARBA" id="ARBA00022490"/>
    </source>
</evidence>
<dbReference type="EMBL" id="JAOPGA020000731">
    <property type="protein sequence ID" value="KAL0481083.1"/>
    <property type="molecule type" value="Genomic_DNA"/>
</dbReference>
<feature type="domain" description="GS catalytic" evidence="11">
    <location>
        <begin position="92"/>
        <end position="381"/>
    </location>
</feature>
<name>A0AAW2YUG9_9EUKA</name>
<evidence type="ECO:0000256" key="10">
    <source>
        <dbReference type="SAM" id="MobiDB-lite"/>
    </source>
</evidence>
<evidence type="ECO:0000256" key="2">
    <source>
        <dbReference type="ARBA" id="ARBA00009897"/>
    </source>
</evidence>